<dbReference type="EMBL" id="CP086717">
    <property type="protein sequence ID" value="WOO82984.1"/>
    <property type="molecule type" value="Genomic_DNA"/>
</dbReference>
<proteinExistence type="predicted"/>
<evidence type="ECO:0000313" key="2">
    <source>
        <dbReference type="EMBL" id="WOO82984.1"/>
    </source>
</evidence>
<gene>
    <name evidence="2" type="ORF">LOC62_04G006462</name>
</gene>
<sequence length="76" mass="8220">MSMILRSTSRAVTRPHLAKGVRFAHVENTVDNTIPGGISRTSFRIKFIIYSLTGGIIVPVAGWLIPIKKAENGGSI</sequence>
<keyword evidence="1" id="KW-0472">Membrane</keyword>
<dbReference type="AlphaFoldDB" id="A0AAF0YDT3"/>
<reference evidence="2" key="1">
    <citation type="submission" date="2023-10" db="EMBL/GenBank/DDBJ databases">
        <authorList>
            <person name="Noh H."/>
        </authorList>
    </citation>
    <scope>NUCLEOTIDE SEQUENCE</scope>
    <source>
        <strain evidence="2">DUCC4014</strain>
    </source>
</reference>
<keyword evidence="1" id="KW-1133">Transmembrane helix</keyword>
<accession>A0AAF0YDT3</accession>
<protein>
    <submittedName>
        <fullName evidence="2">Uncharacterized protein</fullName>
    </submittedName>
</protein>
<name>A0AAF0YDT3_9TREE</name>
<dbReference type="GeneID" id="87809684"/>
<dbReference type="Proteomes" id="UP000827549">
    <property type="component" value="Chromosome 4"/>
</dbReference>
<evidence type="ECO:0000313" key="3">
    <source>
        <dbReference type="Proteomes" id="UP000827549"/>
    </source>
</evidence>
<feature type="transmembrane region" description="Helical" evidence="1">
    <location>
        <begin position="47"/>
        <end position="65"/>
    </location>
</feature>
<keyword evidence="1" id="KW-0812">Transmembrane</keyword>
<organism evidence="2 3">
    <name type="scientific">Vanrija pseudolonga</name>
    <dbReference type="NCBI Taxonomy" id="143232"/>
    <lineage>
        <taxon>Eukaryota</taxon>
        <taxon>Fungi</taxon>
        <taxon>Dikarya</taxon>
        <taxon>Basidiomycota</taxon>
        <taxon>Agaricomycotina</taxon>
        <taxon>Tremellomycetes</taxon>
        <taxon>Trichosporonales</taxon>
        <taxon>Trichosporonaceae</taxon>
        <taxon>Vanrija</taxon>
    </lineage>
</organism>
<keyword evidence="3" id="KW-1185">Reference proteome</keyword>
<evidence type="ECO:0000256" key="1">
    <source>
        <dbReference type="SAM" id="Phobius"/>
    </source>
</evidence>
<dbReference type="RefSeq" id="XP_062629016.1">
    <property type="nucleotide sequence ID" value="XM_062773032.1"/>
</dbReference>